<dbReference type="Gene3D" id="3.10.10.10">
    <property type="entry name" value="HIV Type 1 Reverse Transcriptase, subunit A, domain 1"/>
    <property type="match status" value="1"/>
</dbReference>
<gene>
    <name evidence="17" type="ORF">Sradi_3796600</name>
</gene>
<dbReference type="Pfam" id="PF00078">
    <property type="entry name" value="RVT_1"/>
    <property type="match status" value="1"/>
</dbReference>
<evidence type="ECO:0000256" key="13">
    <source>
        <dbReference type="ARBA" id="ARBA00023125"/>
    </source>
</evidence>
<evidence type="ECO:0000256" key="8">
    <source>
        <dbReference type="ARBA" id="ARBA00022801"/>
    </source>
</evidence>
<reference evidence="17" key="1">
    <citation type="submission" date="2020-06" db="EMBL/GenBank/DDBJ databases">
        <authorList>
            <person name="Li T."/>
            <person name="Hu X."/>
            <person name="Zhang T."/>
            <person name="Song X."/>
            <person name="Zhang H."/>
            <person name="Dai N."/>
            <person name="Sheng W."/>
            <person name="Hou X."/>
            <person name="Wei L."/>
        </authorList>
    </citation>
    <scope>NUCLEOTIDE SEQUENCE</scope>
    <source>
        <strain evidence="17">G02</strain>
        <tissue evidence="17">Leaf</tissue>
    </source>
</reference>
<dbReference type="InterPro" id="IPR050951">
    <property type="entry name" value="Retrovirus_Pol_polyprotein"/>
</dbReference>
<dbReference type="InterPro" id="IPR001584">
    <property type="entry name" value="Integrase_cat-core"/>
</dbReference>
<keyword evidence="1" id="KW-0645">Protease</keyword>
<evidence type="ECO:0000256" key="12">
    <source>
        <dbReference type="ARBA" id="ARBA00022932"/>
    </source>
</evidence>
<dbReference type="GO" id="GO:0046872">
    <property type="term" value="F:metal ion binding"/>
    <property type="evidence" value="ECO:0007669"/>
    <property type="project" value="UniProtKB-KW"/>
</dbReference>
<keyword evidence="12" id="KW-0239">DNA-directed DNA polymerase</keyword>
<keyword evidence="9" id="KW-0460">Magnesium</keyword>
<keyword evidence="8" id="KW-0378">Hydrolase</keyword>
<comment type="caution">
    <text evidence="17">The sequence shown here is derived from an EMBL/GenBank/DDBJ whole genome shotgun (WGS) entry which is preliminary data.</text>
</comment>
<dbReference type="GO" id="GO:0006508">
    <property type="term" value="P:proteolysis"/>
    <property type="evidence" value="ECO:0007669"/>
    <property type="project" value="UniProtKB-KW"/>
</dbReference>
<protein>
    <submittedName>
        <fullName evidence="17">Retrovirus-related Pol polyprotein from transposon opus</fullName>
    </submittedName>
</protein>
<keyword evidence="3" id="KW-0548">Nucleotidyltransferase</keyword>
<keyword evidence="5" id="KW-0479">Metal-binding</keyword>
<evidence type="ECO:0000256" key="2">
    <source>
        <dbReference type="ARBA" id="ARBA00022679"/>
    </source>
</evidence>
<dbReference type="SUPFAM" id="SSF53098">
    <property type="entry name" value="Ribonuclease H-like"/>
    <property type="match status" value="1"/>
</dbReference>
<keyword evidence="14" id="KW-0233">DNA recombination</keyword>
<dbReference type="PROSITE" id="PS50994">
    <property type="entry name" value="INTEGRASE"/>
    <property type="match status" value="1"/>
</dbReference>
<feature type="domain" description="Reverse transcriptase" evidence="15">
    <location>
        <begin position="1"/>
        <end position="188"/>
    </location>
</feature>
<dbReference type="Pfam" id="PF24626">
    <property type="entry name" value="SH3_Tf2-1"/>
    <property type="match status" value="1"/>
</dbReference>
<evidence type="ECO:0000256" key="7">
    <source>
        <dbReference type="ARBA" id="ARBA00022759"/>
    </source>
</evidence>
<dbReference type="Gene3D" id="3.30.70.270">
    <property type="match status" value="1"/>
</dbReference>
<dbReference type="PANTHER" id="PTHR37984">
    <property type="entry name" value="PROTEIN CBG26694"/>
    <property type="match status" value="1"/>
</dbReference>
<reference evidence="17" key="2">
    <citation type="journal article" date="2024" name="Plant">
        <title>Genomic evolution and insights into agronomic trait innovations of Sesamum species.</title>
        <authorList>
            <person name="Miao H."/>
            <person name="Wang L."/>
            <person name="Qu L."/>
            <person name="Liu H."/>
            <person name="Sun Y."/>
            <person name="Le M."/>
            <person name="Wang Q."/>
            <person name="Wei S."/>
            <person name="Zheng Y."/>
            <person name="Lin W."/>
            <person name="Duan Y."/>
            <person name="Cao H."/>
            <person name="Xiong S."/>
            <person name="Wang X."/>
            <person name="Wei L."/>
            <person name="Li C."/>
            <person name="Ma Q."/>
            <person name="Ju M."/>
            <person name="Zhao R."/>
            <person name="Li G."/>
            <person name="Mu C."/>
            <person name="Tian Q."/>
            <person name="Mei H."/>
            <person name="Zhang T."/>
            <person name="Gao T."/>
            <person name="Zhang H."/>
        </authorList>
    </citation>
    <scope>NUCLEOTIDE SEQUENCE</scope>
    <source>
        <strain evidence="17">G02</strain>
    </source>
</reference>
<dbReference type="InterPro" id="IPR056924">
    <property type="entry name" value="SH3_Tf2-1"/>
</dbReference>
<evidence type="ECO:0000256" key="1">
    <source>
        <dbReference type="ARBA" id="ARBA00022670"/>
    </source>
</evidence>
<dbReference type="Gene3D" id="3.30.420.10">
    <property type="entry name" value="Ribonuclease H-like superfamily/Ribonuclease H"/>
    <property type="match status" value="1"/>
</dbReference>
<dbReference type="InterPro" id="IPR041588">
    <property type="entry name" value="Integrase_H2C2"/>
</dbReference>
<feature type="domain" description="Integrase catalytic" evidence="16">
    <location>
        <begin position="311"/>
        <end position="473"/>
    </location>
</feature>
<sequence length="662" mass="75127">MSMMISDMLRDGLIRPSTNPFSSPVLLVKKKDGTWCFCTDYRALNAITIKDRFSIPTIDELIDELQGASFFSKIDLRSGYHQIRMALEDAHKTAFRTIDGHYEFLVMPFGLTNAPSMFQAAMNDLLRPHLRCFIIVFFDDILVYSSTWADNLFHLSVILDLLLSNHFFAKFSKCSFGVSTVNYLGHLIFADGIHPDPSKLQMICPKLCFYCRYFNRSALPPSCHFSYRGGLVFYKQRVFVPPNSNLGPSLIEEFHSTPFGGHSGVKATLARLSATFYWPHIASDVKRFIAECSTCQYNKYDPQRPYSLLHPLSVPDQVWDDISMDFIIHLPNSSGKTVIWVVVDRLSKFAHFISLPAGFSVASLLPIFLTEIYRLHGAPKTIISDRDRVFVSTFWRELFCLLGTTLFFSSSYHPQTDGQTEVLNRCLETYLRYFAGAEPRTWFKFLLLAEFWYNTSFHSSIGMSPFQALYGRPPPSIAGYSAGSTKVASLDSTFTVQAQLLPTIKANLFRARQRMSQQAYTHRRDISFSEGDWVYLKLQTHRQRSVRRGPTTKLTQRFYGPFRILRRIGPVAYELELPPTARIHPVFHVSLLKPYFGQSSLQVCPLPDSALDMADPLRPVKILASRSKADVSEVLVQGGFATGEGVLGSLVRCLPPFSRLPP</sequence>
<dbReference type="GO" id="GO:0004190">
    <property type="term" value="F:aspartic-type endopeptidase activity"/>
    <property type="evidence" value="ECO:0007669"/>
    <property type="project" value="UniProtKB-KW"/>
</dbReference>
<dbReference type="GO" id="GO:0004519">
    <property type="term" value="F:endonuclease activity"/>
    <property type="evidence" value="ECO:0007669"/>
    <property type="project" value="UniProtKB-KW"/>
</dbReference>
<dbReference type="EMBL" id="JACGWJ010000016">
    <property type="protein sequence ID" value="KAL0361121.1"/>
    <property type="molecule type" value="Genomic_DNA"/>
</dbReference>
<evidence type="ECO:0000256" key="9">
    <source>
        <dbReference type="ARBA" id="ARBA00022842"/>
    </source>
</evidence>
<dbReference type="GO" id="GO:0003964">
    <property type="term" value="F:RNA-directed DNA polymerase activity"/>
    <property type="evidence" value="ECO:0007669"/>
    <property type="project" value="UniProtKB-KW"/>
</dbReference>
<dbReference type="GO" id="GO:0003887">
    <property type="term" value="F:DNA-directed DNA polymerase activity"/>
    <property type="evidence" value="ECO:0007669"/>
    <property type="project" value="UniProtKB-KW"/>
</dbReference>
<evidence type="ECO:0000256" key="3">
    <source>
        <dbReference type="ARBA" id="ARBA00022695"/>
    </source>
</evidence>
<dbReference type="GO" id="GO:0015074">
    <property type="term" value="P:DNA integration"/>
    <property type="evidence" value="ECO:0007669"/>
    <property type="project" value="UniProtKB-KW"/>
</dbReference>
<keyword evidence="7" id="KW-0255">Endonuclease</keyword>
<evidence type="ECO:0000256" key="14">
    <source>
        <dbReference type="ARBA" id="ARBA00023172"/>
    </source>
</evidence>
<evidence type="ECO:0000256" key="5">
    <source>
        <dbReference type="ARBA" id="ARBA00022723"/>
    </source>
</evidence>
<dbReference type="GO" id="GO:0006310">
    <property type="term" value="P:DNA recombination"/>
    <property type="evidence" value="ECO:0007669"/>
    <property type="project" value="UniProtKB-KW"/>
</dbReference>
<accession>A0AAW2PZZ0</accession>
<evidence type="ECO:0000256" key="4">
    <source>
        <dbReference type="ARBA" id="ARBA00022722"/>
    </source>
</evidence>
<keyword evidence="2" id="KW-0808">Transferase</keyword>
<dbReference type="Pfam" id="PF17921">
    <property type="entry name" value="Integrase_H2C2"/>
    <property type="match status" value="1"/>
</dbReference>
<evidence type="ECO:0000256" key="11">
    <source>
        <dbReference type="ARBA" id="ARBA00022918"/>
    </source>
</evidence>
<dbReference type="AlphaFoldDB" id="A0AAW2PZZ0"/>
<dbReference type="InterPro" id="IPR043502">
    <property type="entry name" value="DNA/RNA_pol_sf"/>
</dbReference>
<dbReference type="Gene3D" id="1.10.340.70">
    <property type="match status" value="1"/>
</dbReference>
<keyword evidence="10" id="KW-0229">DNA integration</keyword>
<dbReference type="InterPro" id="IPR036397">
    <property type="entry name" value="RNaseH_sf"/>
</dbReference>
<dbReference type="InterPro" id="IPR043128">
    <property type="entry name" value="Rev_trsase/Diguanyl_cyclase"/>
</dbReference>
<dbReference type="PANTHER" id="PTHR37984:SF15">
    <property type="entry name" value="INTEGRASE CATALYTIC DOMAIN-CONTAINING PROTEIN"/>
    <property type="match status" value="1"/>
</dbReference>
<keyword evidence="4" id="KW-0540">Nuclease</keyword>
<dbReference type="InterPro" id="IPR000477">
    <property type="entry name" value="RT_dom"/>
</dbReference>
<dbReference type="CDD" id="cd01647">
    <property type="entry name" value="RT_LTR"/>
    <property type="match status" value="1"/>
</dbReference>
<evidence type="ECO:0000256" key="6">
    <source>
        <dbReference type="ARBA" id="ARBA00022750"/>
    </source>
</evidence>
<dbReference type="InterPro" id="IPR012337">
    <property type="entry name" value="RNaseH-like_sf"/>
</dbReference>
<organism evidence="17">
    <name type="scientific">Sesamum radiatum</name>
    <name type="common">Black benniseed</name>
    <dbReference type="NCBI Taxonomy" id="300843"/>
    <lineage>
        <taxon>Eukaryota</taxon>
        <taxon>Viridiplantae</taxon>
        <taxon>Streptophyta</taxon>
        <taxon>Embryophyta</taxon>
        <taxon>Tracheophyta</taxon>
        <taxon>Spermatophyta</taxon>
        <taxon>Magnoliopsida</taxon>
        <taxon>eudicotyledons</taxon>
        <taxon>Gunneridae</taxon>
        <taxon>Pentapetalae</taxon>
        <taxon>asterids</taxon>
        <taxon>lamiids</taxon>
        <taxon>Lamiales</taxon>
        <taxon>Pedaliaceae</taxon>
        <taxon>Sesamum</taxon>
    </lineage>
</organism>
<evidence type="ECO:0000259" key="15">
    <source>
        <dbReference type="PROSITE" id="PS50878"/>
    </source>
</evidence>
<dbReference type="GO" id="GO:0003677">
    <property type="term" value="F:DNA binding"/>
    <property type="evidence" value="ECO:0007669"/>
    <property type="project" value="UniProtKB-KW"/>
</dbReference>
<keyword evidence="13" id="KW-0238">DNA-binding</keyword>
<dbReference type="FunFam" id="3.10.10.10:FF:000007">
    <property type="entry name" value="Retrovirus-related Pol polyprotein from transposon 17.6-like Protein"/>
    <property type="match status" value="1"/>
</dbReference>
<keyword evidence="11" id="KW-0695">RNA-directed DNA polymerase</keyword>
<dbReference type="PROSITE" id="PS50878">
    <property type="entry name" value="RT_POL"/>
    <property type="match status" value="1"/>
</dbReference>
<evidence type="ECO:0000313" key="17">
    <source>
        <dbReference type="EMBL" id="KAL0361121.1"/>
    </source>
</evidence>
<evidence type="ECO:0000256" key="10">
    <source>
        <dbReference type="ARBA" id="ARBA00022908"/>
    </source>
</evidence>
<name>A0AAW2PZZ0_SESRA</name>
<proteinExistence type="predicted"/>
<dbReference type="SUPFAM" id="SSF56672">
    <property type="entry name" value="DNA/RNA polymerases"/>
    <property type="match status" value="1"/>
</dbReference>
<keyword evidence="6" id="KW-0064">Aspartyl protease</keyword>
<evidence type="ECO:0000259" key="16">
    <source>
        <dbReference type="PROSITE" id="PS50994"/>
    </source>
</evidence>